<evidence type="ECO:0000313" key="2">
    <source>
        <dbReference type="EMBL" id="KAG8068954.1"/>
    </source>
</evidence>
<feature type="compositionally biased region" description="Basic and acidic residues" evidence="1">
    <location>
        <begin position="71"/>
        <end position="97"/>
    </location>
</feature>
<proteinExistence type="predicted"/>
<evidence type="ECO:0000313" key="3">
    <source>
        <dbReference type="Proteomes" id="UP000729402"/>
    </source>
</evidence>
<keyword evidence="3" id="KW-1185">Reference proteome</keyword>
<protein>
    <submittedName>
        <fullName evidence="2">Uncharacterized protein</fullName>
    </submittedName>
</protein>
<evidence type="ECO:0000256" key="1">
    <source>
        <dbReference type="SAM" id="MobiDB-lite"/>
    </source>
</evidence>
<organism evidence="2 3">
    <name type="scientific">Zizania palustris</name>
    <name type="common">Northern wild rice</name>
    <dbReference type="NCBI Taxonomy" id="103762"/>
    <lineage>
        <taxon>Eukaryota</taxon>
        <taxon>Viridiplantae</taxon>
        <taxon>Streptophyta</taxon>
        <taxon>Embryophyta</taxon>
        <taxon>Tracheophyta</taxon>
        <taxon>Spermatophyta</taxon>
        <taxon>Magnoliopsida</taxon>
        <taxon>Liliopsida</taxon>
        <taxon>Poales</taxon>
        <taxon>Poaceae</taxon>
        <taxon>BOP clade</taxon>
        <taxon>Oryzoideae</taxon>
        <taxon>Oryzeae</taxon>
        <taxon>Zizaniinae</taxon>
        <taxon>Zizania</taxon>
    </lineage>
</organism>
<comment type="caution">
    <text evidence="2">The sequence shown here is derived from an EMBL/GenBank/DDBJ whole genome shotgun (WGS) entry which is preliminary data.</text>
</comment>
<feature type="region of interest" description="Disordered" evidence="1">
    <location>
        <begin position="71"/>
        <end position="108"/>
    </location>
</feature>
<sequence>MLALPPDLPTLLASLPDLPTLLASSLLDLCQPRVVACVALTGSTSSLSSASSSLEPCAEETTIERMKVREKELARAMRGGDNETEREGRQDKSREAEVMGLQKKRADR</sequence>
<dbReference type="Proteomes" id="UP000729402">
    <property type="component" value="Unassembled WGS sequence"/>
</dbReference>
<dbReference type="EMBL" id="JAAALK010000284">
    <property type="protein sequence ID" value="KAG8068954.1"/>
    <property type="molecule type" value="Genomic_DNA"/>
</dbReference>
<reference evidence="2" key="2">
    <citation type="submission" date="2021-02" db="EMBL/GenBank/DDBJ databases">
        <authorList>
            <person name="Kimball J.A."/>
            <person name="Haas M.W."/>
            <person name="Macchietto M."/>
            <person name="Kono T."/>
            <person name="Duquette J."/>
            <person name="Shao M."/>
        </authorList>
    </citation>
    <scope>NUCLEOTIDE SEQUENCE</scope>
    <source>
        <tissue evidence="2">Fresh leaf tissue</tissue>
    </source>
</reference>
<reference evidence="2" key="1">
    <citation type="journal article" date="2021" name="bioRxiv">
        <title>Whole Genome Assembly and Annotation of Northern Wild Rice, Zizania palustris L., Supports a Whole Genome Duplication in the Zizania Genus.</title>
        <authorList>
            <person name="Haas M."/>
            <person name="Kono T."/>
            <person name="Macchietto M."/>
            <person name="Millas R."/>
            <person name="McGilp L."/>
            <person name="Shao M."/>
            <person name="Duquette J."/>
            <person name="Hirsch C.N."/>
            <person name="Kimball J."/>
        </authorList>
    </citation>
    <scope>NUCLEOTIDE SEQUENCE</scope>
    <source>
        <tissue evidence="2">Fresh leaf tissue</tissue>
    </source>
</reference>
<accession>A0A8J5SMF7</accession>
<name>A0A8J5SMF7_ZIZPA</name>
<dbReference type="AlphaFoldDB" id="A0A8J5SMF7"/>
<gene>
    <name evidence="2" type="ORF">GUJ93_ZPchr0005g15972</name>
</gene>